<proteinExistence type="predicted"/>
<dbReference type="GeneTree" id="ENSGT01130000281113"/>
<keyword evidence="3" id="KW-1185">Reference proteome</keyword>
<keyword evidence="1" id="KW-0732">Signal</keyword>
<feature type="chain" id="PRO_5034974095" evidence="1">
    <location>
        <begin position="28"/>
        <end position="81"/>
    </location>
</feature>
<protein>
    <submittedName>
        <fullName evidence="2">Uncharacterized protein</fullName>
    </submittedName>
</protein>
<sequence length="81" mass="9164">KMKALILITTIMAIAVGPFSFFQQVSDSDELSVQFYEPPYGYPFGTYPSFPNQAYPWPRYCLFPVPIPLSDSLSTPPPNRN</sequence>
<reference evidence="2" key="2">
    <citation type="submission" date="2025-09" db="UniProtKB">
        <authorList>
            <consortium name="Ensembl"/>
        </authorList>
    </citation>
    <scope>IDENTIFICATION</scope>
</reference>
<accession>A0A8C6EZT8</accession>
<evidence type="ECO:0000313" key="3">
    <source>
        <dbReference type="Proteomes" id="UP000694407"/>
    </source>
</evidence>
<dbReference type="AlphaFoldDB" id="A0A8C6EZT8"/>
<dbReference type="Ensembl" id="ENSMMMT00000032002.1">
    <property type="protein sequence ID" value="ENSMMMP00000028307.1"/>
    <property type="gene ID" value="ENSMMMG00000024663.1"/>
</dbReference>
<dbReference type="Pfam" id="PF15215">
    <property type="entry name" value="FDC-SP"/>
    <property type="match status" value="1"/>
</dbReference>
<reference evidence="2" key="1">
    <citation type="submission" date="2025-08" db="UniProtKB">
        <authorList>
            <consortium name="Ensembl"/>
        </authorList>
    </citation>
    <scope>IDENTIFICATION</scope>
</reference>
<evidence type="ECO:0000313" key="2">
    <source>
        <dbReference type="Ensembl" id="ENSMMMP00000028307.1"/>
    </source>
</evidence>
<dbReference type="InterPro" id="IPR029187">
    <property type="entry name" value="FDC-SP"/>
</dbReference>
<feature type="signal peptide" evidence="1">
    <location>
        <begin position="1"/>
        <end position="27"/>
    </location>
</feature>
<evidence type="ECO:0000256" key="1">
    <source>
        <dbReference type="SAM" id="SignalP"/>
    </source>
</evidence>
<organism evidence="2 3">
    <name type="scientific">Marmota marmota marmota</name>
    <name type="common">Alpine marmot</name>
    <dbReference type="NCBI Taxonomy" id="9994"/>
    <lineage>
        <taxon>Eukaryota</taxon>
        <taxon>Metazoa</taxon>
        <taxon>Chordata</taxon>
        <taxon>Craniata</taxon>
        <taxon>Vertebrata</taxon>
        <taxon>Euteleostomi</taxon>
        <taxon>Mammalia</taxon>
        <taxon>Eutheria</taxon>
        <taxon>Euarchontoglires</taxon>
        <taxon>Glires</taxon>
        <taxon>Rodentia</taxon>
        <taxon>Sciuromorpha</taxon>
        <taxon>Sciuridae</taxon>
        <taxon>Xerinae</taxon>
        <taxon>Marmotini</taxon>
        <taxon>Marmota</taxon>
    </lineage>
</organism>
<name>A0A8C6EZT8_MARMA</name>
<dbReference type="Proteomes" id="UP000694407">
    <property type="component" value="Unplaced"/>
</dbReference>